<name>A0ABD5QGP6_9EURY</name>
<gene>
    <name evidence="1" type="ORF">ACFPFO_10650</name>
</gene>
<protein>
    <submittedName>
        <fullName evidence="1">Uncharacterized protein</fullName>
    </submittedName>
</protein>
<sequence length="133" mass="14472">MKITVPGLPGVSYDTDAESTAISATLTAAGRKAPKPQGYAIQLLPLLWSIDVDLQEAPNEHPIQYLHPEGVHSLDELPTDHRLRRLAREADGALRLVGDVNAETEAAVGELMGHERADGEEWTEIEIEDGDAR</sequence>
<keyword evidence="2" id="KW-1185">Reference proteome</keyword>
<proteinExistence type="predicted"/>
<reference evidence="1 2" key="1">
    <citation type="journal article" date="2019" name="Int. J. Syst. Evol. Microbiol.">
        <title>The Global Catalogue of Microorganisms (GCM) 10K type strain sequencing project: providing services to taxonomists for standard genome sequencing and annotation.</title>
        <authorList>
            <consortium name="The Broad Institute Genomics Platform"/>
            <consortium name="The Broad Institute Genome Sequencing Center for Infectious Disease"/>
            <person name="Wu L."/>
            <person name="Ma J."/>
        </authorList>
    </citation>
    <scope>NUCLEOTIDE SEQUENCE [LARGE SCALE GENOMIC DNA]</scope>
    <source>
        <strain evidence="1 2">CGMCC 1.15824</strain>
    </source>
</reference>
<dbReference type="AlphaFoldDB" id="A0ABD5QGP6"/>
<organism evidence="1 2">
    <name type="scientific">Saliphagus infecundisoli</name>
    <dbReference type="NCBI Taxonomy" id="1849069"/>
    <lineage>
        <taxon>Archaea</taxon>
        <taxon>Methanobacteriati</taxon>
        <taxon>Methanobacteriota</taxon>
        <taxon>Stenosarchaea group</taxon>
        <taxon>Halobacteria</taxon>
        <taxon>Halobacteriales</taxon>
        <taxon>Natrialbaceae</taxon>
        <taxon>Saliphagus</taxon>
    </lineage>
</organism>
<evidence type="ECO:0000313" key="1">
    <source>
        <dbReference type="EMBL" id="MFC4988207.1"/>
    </source>
</evidence>
<evidence type="ECO:0000313" key="2">
    <source>
        <dbReference type="Proteomes" id="UP001595925"/>
    </source>
</evidence>
<dbReference type="EMBL" id="JBHSJG010000036">
    <property type="protein sequence ID" value="MFC4988207.1"/>
    <property type="molecule type" value="Genomic_DNA"/>
</dbReference>
<comment type="caution">
    <text evidence="1">The sequence shown here is derived from an EMBL/GenBank/DDBJ whole genome shotgun (WGS) entry which is preliminary data.</text>
</comment>
<accession>A0ABD5QGP6</accession>
<dbReference type="RefSeq" id="WP_224827072.1">
    <property type="nucleotide sequence ID" value="NZ_JAIVEF010000001.1"/>
</dbReference>
<dbReference type="Proteomes" id="UP001595925">
    <property type="component" value="Unassembled WGS sequence"/>
</dbReference>